<feature type="compositionally biased region" description="Basic and acidic residues" evidence="1">
    <location>
        <begin position="25"/>
        <end position="38"/>
    </location>
</feature>
<name>A0A4Y9ZPP1_9AGAM</name>
<evidence type="ECO:0000256" key="1">
    <source>
        <dbReference type="SAM" id="MobiDB-lite"/>
    </source>
</evidence>
<gene>
    <name evidence="3" type="ORF">EWM64_g7983</name>
</gene>
<protein>
    <submittedName>
        <fullName evidence="3">Uncharacterized protein</fullName>
    </submittedName>
</protein>
<keyword evidence="4" id="KW-1185">Reference proteome</keyword>
<reference evidence="3 4" key="1">
    <citation type="submission" date="2019-02" db="EMBL/GenBank/DDBJ databases">
        <title>Genome sequencing of the rare red list fungi Hericium alpestre (H. flagellum).</title>
        <authorList>
            <person name="Buettner E."/>
            <person name="Kellner H."/>
        </authorList>
    </citation>
    <scope>NUCLEOTIDE SEQUENCE [LARGE SCALE GENOMIC DNA]</scope>
    <source>
        <strain evidence="3 4">DSM 108284</strain>
    </source>
</reference>
<keyword evidence="2" id="KW-0472">Membrane</keyword>
<organism evidence="3 4">
    <name type="scientific">Hericium alpestre</name>
    <dbReference type="NCBI Taxonomy" id="135208"/>
    <lineage>
        <taxon>Eukaryota</taxon>
        <taxon>Fungi</taxon>
        <taxon>Dikarya</taxon>
        <taxon>Basidiomycota</taxon>
        <taxon>Agaricomycotina</taxon>
        <taxon>Agaricomycetes</taxon>
        <taxon>Russulales</taxon>
        <taxon>Hericiaceae</taxon>
        <taxon>Hericium</taxon>
    </lineage>
</organism>
<evidence type="ECO:0000313" key="4">
    <source>
        <dbReference type="Proteomes" id="UP000298061"/>
    </source>
</evidence>
<sequence>MATTDFVRSDYITSIALARSHVVHHSHEHEHEHDEPDHAHRRRRVRPAIIPDLRFEPTYLKRIAPHVHVERHAADMPEKGKGKQGAETITVDWGKVLWITTRDQVISPLLQGIVWGTASVFIVPLLAALGARVRGLWPKYSGPPLGHEGKGVGWLRSWGHSLVSGTGVGLAVGTK</sequence>
<keyword evidence="2" id="KW-1133">Transmembrane helix</keyword>
<feature type="region of interest" description="Disordered" evidence="1">
    <location>
        <begin position="22"/>
        <end position="43"/>
    </location>
</feature>
<accession>A0A4Y9ZPP1</accession>
<dbReference type="AlphaFoldDB" id="A0A4Y9ZPP1"/>
<dbReference type="PANTHER" id="PTHR38699">
    <property type="entry name" value="CHROMOSOME 1, WHOLE GENOME SHOTGUN SEQUENCE"/>
    <property type="match status" value="1"/>
</dbReference>
<dbReference type="Proteomes" id="UP000298061">
    <property type="component" value="Unassembled WGS sequence"/>
</dbReference>
<feature type="transmembrane region" description="Helical" evidence="2">
    <location>
        <begin position="112"/>
        <end position="131"/>
    </location>
</feature>
<evidence type="ECO:0000313" key="3">
    <source>
        <dbReference type="EMBL" id="TFY76027.1"/>
    </source>
</evidence>
<comment type="caution">
    <text evidence="3">The sequence shown here is derived from an EMBL/GenBank/DDBJ whole genome shotgun (WGS) entry which is preliminary data.</text>
</comment>
<evidence type="ECO:0000256" key="2">
    <source>
        <dbReference type="SAM" id="Phobius"/>
    </source>
</evidence>
<dbReference type="GO" id="GO:0140580">
    <property type="term" value="F:mitochondrion autophagosome adaptor activity"/>
    <property type="evidence" value="ECO:0007669"/>
    <property type="project" value="InterPro"/>
</dbReference>
<dbReference type="EMBL" id="SFCI01001345">
    <property type="protein sequence ID" value="TFY76027.1"/>
    <property type="molecule type" value="Genomic_DNA"/>
</dbReference>
<keyword evidence="2" id="KW-0812">Transmembrane</keyword>
<proteinExistence type="predicted"/>
<dbReference type="PANTHER" id="PTHR38699:SF1">
    <property type="entry name" value="MITOPHAGY RECEPTOR ATG43"/>
    <property type="match status" value="1"/>
</dbReference>
<dbReference type="InterPro" id="IPR013898">
    <property type="entry name" value="Atg43"/>
</dbReference>
<dbReference type="STRING" id="135208.A0A4Y9ZPP1"/>
<dbReference type="OrthoDB" id="2430343at2759"/>
<dbReference type="GO" id="GO:0000423">
    <property type="term" value="P:mitophagy"/>
    <property type="evidence" value="ECO:0007669"/>
    <property type="project" value="InterPro"/>
</dbReference>